<protein>
    <submittedName>
        <fullName evidence="3">Uncharacterized protein</fullName>
    </submittedName>
</protein>
<reference evidence="3 4" key="1">
    <citation type="submission" date="2018-01" db="EMBL/GenBank/DDBJ databases">
        <title>The whole genome sequencing and assembly of Paenibacillus chitinolyticus KCCM 41400 strain.</title>
        <authorList>
            <person name="Kim J.-Y."/>
            <person name="Park M.-K."/>
            <person name="Lee Y.-J."/>
            <person name="Yi H."/>
            <person name="Bahn Y.-S."/>
            <person name="Kim J.F."/>
            <person name="Lee D.-W."/>
        </authorList>
    </citation>
    <scope>NUCLEOTIDE SEQUENCE [LARGE SCALE GENOMIC DNA]</scope>
    <source>
        <strain evidence="3 4">KCCM 41400</strain>
    </source>
</reference>
<dbReference type="Proteomes" id="UP000288943">
    <property type="component" value="Chromosome"/>
</dbReference>
<sequence>MKRFFDQLQYFEDWRVYLLLLACSCGFGYLAYEQLMLFQLPESFLDKCLYIFRNPGPSFKVVGLSFLSAICFLALSIGSFWNTYIAYENEKYYKWPVIFFIPIGIISAYLIYFFLSTFLQLLFLLLIIGILILLVLFNESKDTRTSRRRR</sequence>
<feature type="transmembrane region" description="Helical" evidence="1">
    <location>
        <begin position="14"/>
        <end position="32"/>
    </location>
</feature>
<keyword evidence="1" id="KW-0812">Transmembrane</keyword>
<dbReference type="Proteomes" id="UP001527202">
    <property type="component" value="Unassembled WGS sequence"/>
</dbReference>
<dbReference type="KEGG" id="pchi:PC41400_07960"/>
<gene>
    <name evidence="2" type="ORF">M5X16_08720</name>
    <name evidence="3" type="ORF">PC41400_07960</name>
</gene>
<dbReference type="GeneID" id="95374746"/>
<evidence type="ECO:0000256" key="1">
    <source>
        <dbReference type="SAM" id="Phobius"/>
    </source>
</evidence>
<name>A0A410WTE8_9BACL</name>
<dbReference type="AlphaFoldDB" id="A0A410WTE8"/>
<keyword evidence="1" id="KW-1133">Transmembrane helix</keyword>
<evidence type="ECO:0000313" key="5">
    <source>
        <dbReference type="Proteomes" id="UP001527202"/>
    </source>
</evidence>
<accession>A0A410WTE8</accession>
<keyword evidence="1" id="KW-0472">Membrane</keyword>
<dbReference type="RefSeq" id="WP_042229130.1">
    <property type="nucleotide sequence ID" value="NZ_CP026520.1"/>
</dbReference>
<dbReference type="EMBL" id="JAMDMJ010000008">
    <property type="protein sequence ID" value="MCY9595854.1"/>
    <property type="molecule type" value="Genomic_DNA"/>
</dbReference>
<evidence type="ECO:0000313" key="2">
    <source>
        <dbReference type="EMBL" id="MCY9595854.1"/>
    </source>
</evidence>
<keyword evidence="5" id="KW-1185">Reference proteome</keyword>
<reference evidence="2 5" key="2">
    <citation type="submission" date="2022-05" db="EMBL/GenBank/DDBJ databases">
        <title>Genome Sequencing of Bee-Associated Microbes.</title>
        <authorList>
            <person name="Dunlap C."/>
        </authorList>
    </citation>
    <scope>NUCLEOTIDE SEQUENCE [LARGE SCALE GENOMIC DNA]</scope>
    <source>
        <strain evidence="2 5">NRRL B-23120</strain>
    </source>
</reference>
<feature type="transmembrane region" description="Helical" evidence="1">
    <location>
        <begin position="97"/>
        <end position="115"/>
    </location>
</feature>
<evidence type="ECO:0000313" key="3">
    <source>
        <dbReference type="EMBL" id="QAV17601.1"/>
    </source>
</evidence>
<feature type="transmembrane region" description="Helical" evidence="1">
    <location>
        <begin position="121"/>
        <end position="140"/>
    </location>
</feature>
<proteinExistence type="predicted"/>
<dbReference type="EMBL" id="CP026520">
    <property type="protein sequence ID" value="QAV17601.1"/>
    <property type="molecule type" value="Genomic_DNA"/>
</dbReference>
<organism evidence="3 4">
    <name type="scientific">Paenibacillus chitinolyticus</name>
    <dbReference type="NCBI Taxonomy" id="79263"/>
    <lineage>
        <taxon>Bacteria</taxon>
        <taxon>Bacillati</taxon>
        <taxon>Bacillota</taxon>
        <taxon>Bacilli</taxon>
        <taxon>Bacillales</taxon>
        <taxon>Paenibacillaceae</taxon>
        <taxon>Paenibacillus</taxon>
    </lineage>
</organism>
<evidence type="ECO:0000313" key="4">
    <source>
        <dbReference type="Proteomes" id="UP000288943"/>
    </source>
</evidence>
<feature type="transmembrane region" description="Helical" evidence="1">
    <location>
        <begin position="61"/>
        <end position="85"/>
    </location>
</feature>